<evidence type="ECO:0000256" key="1">
    <source>
        <dbReference type="SAM" id="MobiDB-lite"/>
    </source>
</evidence>
<accession>A0ABP9DXC1</accession>
<evidence type="ECO:0000313" key="2">
    <source>
        <dbReference type="EMBL" id="GAA4862863.1"/>
    </source>
</evidence>
<comment type="caution">
    <text evidence="2">The sequence shown here is derived from an EMBL/GenBank/DDBJ whole genome shotgun (WGS) entry which is preliminary data.</text>
</comment>
<evidence type="ECO:0008006" key="4">
    <source>
        <dbReference type="Google" id="ProtNLM"/>
    </source>
</evidence>
<proteinExistence type="predicted"/>
<organism evidence="2 3">
    <name type="scientific">Kitasatospora terrestris</name>
    <dbReference type="NCBI Taxonomy" id="258051"/>
    <lineage>
        <taxon>Bacteria</taxon>
        <taxon>Bacillati</taxon>
        <taxon>Actinomycetota</taxon>
        <taxon>Actinomycetes</taxon>
        <taxon>Kitasatosporales</taxon>
        <taxon>Streptomycetaceae</taxon>
        <taxon>Kitasatospora</taxon>
    </lineage>
</organism>
<dbReference type="Proteomes" id="UP001501752">
    <property type="component" value="Unassembled WGS sequence"/>
</dbReference>
<keyword evidence="3" id="KW-1185">Reference proteome</keyword>
<dbReference type="RefSeq" id="WP_345698779.1">
    <property type="nucleotide sequence ID" value="NZ_BAABIS010000001.1"/>
</dbReference>
<sequence>MREILPAAVLCCLAVAGLAGTGYAIARLRRYLGGAQQREARALAELTSAQTSAVLLRLLADVHAELRRANAERGRPRDAREPLSRRPEQPP</sequence>
<dbReference type="EMBL" id="BAABIS010000001">
    <property type="protein sequence ID" value="GAA4862863.1"/>
    <property type="molecule type" value="Genomic_DNA"/>
</dbReference>
<feature type="region of interest" description="Disordered" evidence="1">
    <location>
        <begin position="68"/>
        <end position="91"/>
    </location>
</feature>
<reference evidence="3" key="1">
    <citation type="journal article" date="2019" name="Int. J. Syst. Evol. Microbiol.">
        <title>The Global Catalogue of Microorganisms (GCM) 10K type strain sequencing project: providing services to taxonomists for standard genome sequencing and annotation.</title>
        <authorList>
            <consortium name="The Broad Institute Genomics Platform"/>
            <consortium name="The Broad Institute Genome Sequencing Center for Infectious Disease"/>
            <person name="Wu L."/>
            <person name="Ma J."/>
        </authorList>
    </citation>
    <scope>NUCLEOTIDE SEQUENCE [LARGE SCALE GENOMIC DNA]</scope>
    <source>
        <strain evidence="3">JCM 13006</strain>
    </source>
</reference>
<gene>
    <name evidence="2" type="ORF">GCM10023235_46290</name>
</gene>
<evidence type="ECO:0000313" key="3">
    <source>
        <dbReference type="Proteomes" id="UP001501752"/>
    </source>
</evidence>
<name>A0ABP9DXC1_9ACTN</name>
<protein>
    <recommendedName>
        <fullName evidence="4">Secreted protein</fullName>
    </recommendedName>
</protein>